<dbReference type="SMART" id="SM00906">
    <property type="entry name" value="Fungal_trans"/>
    <property type="match status" value="1"/>
</dbReference>
<dbReference type="PROSITE" id="PS00463">
    <property type="entry name" value="ZN2_CY6_FUNGAL_1"/>
    <property type="match status" value="1"/>
</dbReference>
<proteinExistence type="predicted"/>
<dbReference type="PANTHER" id="PTHR46910">
    <property type="entry name" value="TRANSCRIPTION FACTOR PDR1"/>
    <property type="match status" value="1"/>
</dbReference>
<dbReference type="Proteomes" id="UP000224080">
    <property type="component" value="Unassembled WGS sequence"/>
</dbReference>
<keyword evidence="3" id="KW-0238">DNA-binding</keyword>
<evidence type="ECO:0000259" key="7">
    <source>
        <dbReference type="PROSITE" id="PS50048"/>
    </source>
</evidence>
<evidence type="ECO:0000256" key="2">
    <source>
        <dbReference type="ARBA" id="ARBA00023015"/>
    </source>
</evidence>
<dbReference type="Pfam" id="PF00172">
    <property type="entry name" value="Zn_clus"/>
    <property type="match status" value="1"/>
</dbReference>
<evidence type="ECO:0000256" key="3">
    <source>
        <dbReference type="ARBA" id="ARBA00023125"/>
    </source>
</evidence>
<dbReference type="Gene3D" id="4.10.240.10">
    <property type="entry name" value="Zn(2)-C6 fungal-type DNA-binding domain"/>
    <property type="match status" value="1"/>
</dbReference>
<dbReference type="GO" id="GO:0008270">
    <property type="term" value="F:zinc ion binding"/>
    <property type="evidence" value="ECO:0007669"/>
    <property type="project" value="InterPro"/>
</dbReference>
<feature type="region of interest" description="Disordered" evidence="6">
    <location>
        <begin position="51"/>
        <end position="76"/>
    </location>
</feature>
<evidence type="ECO:0000256" key="5">
    <source>
        <dbReference type="ARBA" id="ARBA00023242"/>
    </source>
</evidence>
<dbReference type="GO" id="GO:0000981">
    <property type="term" value="F:DNA-binding transcription factor activity, RNA polymerase II-specific"/>
    <property type="evidence" value="ECO:0007669"/>
    <property type="project" value="InterPro"/>
</dbReference>
<dbReference type="AlphaFoldDB" id="A0A2B7WLX8"/>
<dbReference type="EMBL" id="PDNC01000141">
    <property type="protein sequence ID" value="PGG97538.1"/>
    <property type="molecule type" value="Genomic_DNA"/>
</dbReference>
<evidence type="ECO:0000313" key="8">
    <source>
        <dbReference type="EMBL" id="PGG97538.1"/>
    </source>
</evidence>
<feature type="compositionally biased region" description="Polar residues" evidence="6">
    <location>
        <begin position="67"/>
        <end position="76"/>
    </location>
</feature>
<dbReference type="InterPro" id="IPR001138">
    <property type="entry name" value="Zn2Cys6_DnaBD"/>
</dbReference>
<dbReference type="SMART" id="SM00066">
    <property type="entry name" value="GAL4"/>
    <property type="match status" value="1"/>
</dbReference>
<keyword evidence="2" id="KW-0805">Transcription regulation</keyword>
<dbReference type="SUPFAM" id="SSF57701">
    <property type="entry name" value="Zn2/Cys6 DNA-binding domain"/>
    <property type="match status" value="1"/>
</dbReference>
<dbReference type="GO" id="GO:0006351">
    <property type="term" value="P:DNA-templated transcription"/>
    <property type="evidence" value="ECO:0007669"/>
    <property type="project" value="InterPro"/>
</dbReference>
<keyword evidence="5" id="KW-0539">Nucleus</keyword>
<dbReference type="InterPro" id="IPR036864">
    <property type="entry name" value="Zn2-C6_fun-type_DNA-bd_sf"/>
</dbReference>
<dbReference type="OrthoDB" id="103819at2759"/>
<feature type="domain" description="Zn(2)-C6 fungal-type" evidence="7">
    <location>
        <begin position="16"/>
        <end position="43"/>
    </location>
</feature>
<accession>A0A2B7WLX8</accession>
<name>A0A2B7WLX8_9EURO</name>
<evidence type="ECO:0000256" key="4">
    <source>
        <dbReference type="ARBA" id="ARBA00023163"/>
    </source>
</evidence>
<dbReference type="Pfam" id="PF04082">
    <property type="entry name" value="Fungal_trans"/>
    <property type="match status" value="1"/>
</dbReference>
<keyword evidence="4" id="KW-0804">Transcription</keyword>
<dbReference type="CDD" id="cd12148">
    <property type="entry name" value="fungal_TF_MHR"/>
    <property type="match status" value="1"/>
</dbReference>
<comment type="caution">
    <text evidence="8">The sequence shown here is derived from an EMBL/GenBank/DDBJ whole genome shotgun (WGS) entry which is preliminary data.</text>
</comment>
<keyword evidence="1" id="KW-0479">Metal-binding</keyword>
<dbReference type="InterPro" id="IPR007219">
    <property type="entry name" value="XnlR_reg_dom"/>
</dbReference>
<organism evidence="8 9">
    <name type="scientific">Blastomyces parvus</name>
    <dbReference type="NCBI Taxonomy" id="2060905"/>
    <lineage>
        <taxon>Eukaryota</taxon>
        <taxon>Fungi</taxon>
        <taxon>Dikarya</taxon>
        <taxon>Ascomycota</taxon>
        <taxon>Pezizomycotina</taxon>
        <taxon>Eurotiomycetes</taxon>
        <taxon>Eurotiomycetidae</taxon>
        <taxon>Onygenales</taxon>
        <taxon>Ajellomycetaceae</taxon>
        <taxon>Blastomyces</taxon>
    </lineage>
</organism>
<dbReference type="STRING" id="2060905.A0A2B7WLX8"/>
<dbReference type="CDD" id="cd00067">
    <property type="entry name" value="GAL4"/>
    <property type="match status" value="1"/>
</dbReference>
<sequence length="694" mass="77193">MPHGANSVSRSFRARACENCRLRKIKCDKAIPCSSCGTLGIACQAAPSRLTERPRAPPANQHVRHQSAASGASSINQASERNWELLEDRLSAVEKSIQELSNRSAPGSVASLDHHSPSISTQSSLEITTAAFEGQSSFGSATLLAKKAADISVARVPGSKLDENVYRALLSLKSNLDKHHPPRSSETAEAASTGTSNLNLPPVAFVISLIKRVKEQPPFFLVNNSWRDYLQIEKLCQKVYFPSEPITAGSITLMHGLLYFIIRDYMHIGDASLSQSDCTLYADMCEKSFVQGLRSYEMFVGPTLEKVQALLIGVIKCQEESNLPLCWTYLSIAFDMCQSMGYHSSSELKNDLFPVGEEKRHAFWRLYMIDKNLSLNLGRTSHFQDHDIDCGIFIPSIDPHQRPWDLMAHVIIKFSAIQGRVYDRLYSVSASQSSPEEKMRVMEQLCVELIEVRNELLSIDVSGGYYADSLQGITACAEFITYSVLTVIYRAQMSPNAMSISSKCLEAAKLGLQSHLKCFSYFRERKSHKQAEYVTWLAALSEIPDTIYQKQPLTVTRILLYPSFTPFVIVFTHAIATGDLEELALLKETVGSLELVKDLSRGSQQLYEICKAFLTIAQALIDSQLTLNGLEHQDDGSLVLPFMTDGQTQITLPDIPWPEDMNDFNMDSADISVFLNDFLGTNRPGTDMLGLNFT</sequence>
<evidence type="ECO:0000256" key="1">
    <source>
        <dbReference type="ARBA" id="ARBA00022723"/>
    </source>
</evidence>
<dbReference type="PANTHER" id="PTHR46910:SF25">
    <property type="entry name" value="ABC-TRANSPORTER-REGULATING TRANSCRIPTION FACTOR"/>
    <property type="match status" value="1"/>
</dbReference>
<protein>
    <recommendedName>
        <fullName evidence="7">Zn(2)-C6 fungal-type domain-containing protein</fullName>
    </recommendedName>
</protein>
<reference evidence="8 9" key="1">
    <citation type="submission" date="2017-10" db="EMBL/GenBank/DDBJ databases">
        <title>Comparative genomics in systemic dimorphic fungi from Ajellomycetaceae.</title>
        <authorList>
            <person name="Munoz J.F."/>
            <person name="Mcewen J.G."/>
            <person name="Clay O.K."/>
            <person name="Cuomo C.A."/>
        </authorList>
    </citation>
    <scope>NUCLEOTIDE SEQUENCE [LARGE SCALE GENOMIC DNA]</scope>
    <source>
        <strain evidence="8 9">UAMH130</strain>
    </source>
</reference>
<keyword evidence="9" id="KW-1185">Reference proteome</keyword>
<gene>
    <name evidence="8" type="ORF">GX51_07290</name>
</gene>
<evidence type="ECO:0000256" key="6">
    <source>
        <dbReference type="SAM" id="MobiDB-lite"/>
    </source>
</evidence>
<dbReference type="InterPro" id="IPR050987">
    <property type="entry name" value="AtrR-like"/>
</dbReference>
<dbReference type="PROSITE" id="PS50048">
    <property type="entry name" value="ZN2_CY6_FUNGAL_2"/>
    <property type="match status" value="1"/>
</dbReference>
<dbReference type="GO" id="GO:0003677">
    <property type="term" value="F:DNA binding"/>
    <property type="evidence" value="ECO:0007669"/>
    <property type="project" value="UniProtKB-KW"/>
</dbReference>
<evidence type="ECO:0000313" key="9">
    <source>
        <dbReference type="Proteomes" id="UP000224080"/>
    </source>
</evidence>